<dbReference type="GO" id="GO:0005737">
    <property type="term" value="C:cytoplasm"/>
    <property type="evidence" value="ECO:0007669"/>
    <property type="project" value="UniProtKB-ARBA"/>
</dbReference>
<dbReference type="Proteomes" id="UP001162131">
    <property type="component" value="Unassembled WGS sequence"/>
</dbReference>
<evidence type="ECO:0000313" key="2">
    <source>
        <dbReference type="EMBL" id="CAG9312948.1"/>
    </source>
</evidence>
<dbReference type="Gene3D" id="3.30.530.20">
    <property type="match status" value="1"/>
</dbReference>
<dbReference type="SMART" id="SM00234">
    <property type="entry name" value="START"/>
    <property type="match status" value="1"/>
</dbReference>
<name>A0AAU9IC72_9CILI</name>
<proteinExistence type="predicted"/>
<dbReference type="PANTHER" id="PTHR19308:SF14">
    <property type="entry name" value="START DOMAIN-CONTAINING PROTEIN"/>
    <property type="match status" value="1"/>
</dbReference>
<dbReference type="CDD" id="cd00177">
    <property type="entry name" value="START"/>
    <property type="match status" value="1"/>
</dbReference>
<evidence type="ECO:0000259" key="1">
    <source>
        <dbReference type="PROSITE" id="PS50848"/>
    </source>
</evidence>
<keyword evidence="3" id="KW-1185">Reference proteome</keyword>
<dbReference type="SUPFAM" id="SSF55961">
    <property type="entry name" value="Bet v1-like"/>
    <property type="match status" value="1"/>
</dbReference>
<feature type="domain" description="START" evidence="1">
    <location>
        <begin position="27"/>
        <end position="207"/>
    </location>
</feature>
<organism evidence="2 3">
    <name type="scientific">Blepharisma stoltei</name>
    <dbReference type="NCBI Taxonomy" id="1481888"/>
    <lineage>
        <taxon>Eukaryota</taxon>
        <taxon>Sar</taxon>
        <taxon>Alveolata</taxon>
        <taxon>Ciliophora</taxon>
        <taxon>Postciliodesmatophora</taxon>
        <taxon>Heterotrichea</taxon>
        <taxon>Heterotrichida</taxon>
        <taxon>Blepharismidae</taxon>
        <taxon>Blepharisma</taxon>
    </lineage>
</organism>
<dbReference type="EMBL" id="CAJZBQ010000009">
    <property type="protein sequence ID" value="CAG9312948.1"/>
    <property type="molecule type" value="Genomic_DNA"/>
</dbReference>
<dbReference type="AlphaFoldDB" id="A0AAU9IC72"/>
<dbReference type="PROSITE" id="PS50848">
    <property type="entry name" value="START"/>
    <property type="match status" value="1"/>
</dbReference>
<accession>A0AAU9IC72</accession>
<comment type="caution">
    <text evidence="2">The sequence shown here is derived from an EMBL/GenBank/DDBJ whole genome shotgun (WGS) entry which is preliminary data.</text>
</comment>
<dbReference type="InterPro" id="IPR051213">
    <property type="entry name" value="START_lipid_transfer"/>
</dbReference>
<gene>
    <name evidence="2" type="ORF">BSTOLATCC_MIC7739</name>
</gene>
<protein>
    <recommendedName>
        <fullName evidence="1">START domain-containing protein</fullName>
    </recommendedName>
</protein>
<dbReference type="PANTHER" id="PTHR19308">
    <property type="entry name" value="PHOSPHATIDYLCHOLINE TRANSFER PROTEIN"/>
    <property type="match status" value="1"/>
</dbReference>
<dbReference type="GO" id="GO:0008289">
    <property type="term" value="F:lipid binding"/>
    <property type="evidence" value="ECO:0007669"/>
    <property type="project" value="InterPro"/>
</dbReference>
<dbReference type="Pfam" id="PF01852">
    <property type="entry name" value="START"/>
    <property type="match status" value="1"/>
</dbReference>
<dbReference type="InterPro" id="IPR023393">
    <property type="entry name" value="START-like_dom_sf"/>
</dbReference>
<sequence>MENSLISPEDIHESAVSFLETLNEVGGWEIYDEKDDIFSKRRLDDDGYYIYNSHIIIESKPEIALDIILNEERRKLWFEILLKSSVLKTWGESMKLIYMQLSYPWFLSNREVIILQGVSKTEDGSIYVAWKSVDAPDKPVENGLIRANVDIGGFAIKSVGENKILVSYTIKINSQGLVPISLSNYLSRHNAEVIAKIKDLINQHYLA</sequence>
<reference evidence="2" key="1">
    <citation type="submission" date="2021-09" db="EMBL/GenBank/DDBJ databases">
        <authorList>
            <consortium name="AG Swart"/>
            <person name="Singh M."/>
            <person name="Singh A."/>
            <person name="Seah K."/>
            <person name="Emmerich C."/>
        </authorList>
    </citation>
    <scope>NUCLEOTIDE SEQUENCE</scope>
    <source>
        <strain evidence="2">ATCC30299</strain>
    </source>
</reference>
<dbReference type="InterPro" id="IPR002913">
    <property type="entry name" value="START_lipid-bd_dom"/>
</dbReference>
<evidence type="ECO:0000313" key="3">
    <source>
        <dbReference type="Proteomes" id="UP001162131"/>
    </source>
</evidence>